<dbReference type="AlphaFoldDB" id="A0AA40KYH5"/>
<feature type="region of interest" description="Disordered" evidence="1">
    <location>
        <begin position="1"/>
        <end position="25"/>
    </location>
</feature>
<gene>
    <name evidence="2" type="ORF">K0M31_002393</name>
</gene>
<dbReference type="EMBL" id="JAHYIQ010000001">
    <property type="protein sequence ID" value="KAK1137899.1"/>
    <property type="molecule type" value="Genomic_DNA"/>
</dbReference>
<evidence type="ECO:0000313" key="2">
    <source>
        <dbReference type="EMBL" id="KAK1137899.1"/>
    </source>
</evidence>
<accession>A0AA40KYH5</accession>
<organism evidence="2 3">
    <name type="scientific">Melipona bicolor</name>
    <dbReference type="NCBI Taxonomy" id="60889"/>
    <lineage>
        <taxon>Eukaryota</taxon>
        <taxon>Metazoa</taxon>
        <taxon>Ecdysozoa</taxon>
        <taxon>Arthropoda</taxon>
        <taxon>Hexapoda</taxon>
        <taxon>Insecta</taxon>
        <taxon>Pterygota</taxon>
        <taxon>Neoptera</taxon>
        <taxon>Endopterygota</taxon>
        <taxon>Hymenoptera</taxon>
        <taxon>Apocrita</taxon>
        <taxon>Aculeata</taxon>
        <taxon>Apoidea</taxon>
        <taxon>Anthophila</taxon>
        <taxon>Apidae</taxon>
        <taxon>Melipona</taxon>
    </lineage>
</organism>
<evidence type="ECO:0000313" key="3">
    <source>
        <dbReference type="Proteomes" id="UP001177670"/>
    </source>
</evidence>
<protein>
    <submittedName>
        <fullName evidence="2">Uncharacterized protein</fullName>
    </submittedName>
</protein>
<proteinExistence type="predicted"/>
<keyword evidence="3" id="KW-1185">Reference proteome</keyword>
<name>A0AA40KYH5_9HYME</name>
<sequence>MLTSTRKQNPELVTSGVPITNTVQPQDHGSLYRVSCGHRAHHQHQKHMVFLVPRVSKSYARSDEKYPRVGRREKITNRGAKPFPGLENLPRSFWHELSSPFTEVYEVESFATEAGGTPEPRPFFEDPESNITVQLGAHVYMHCRVQNLQDTLKEIRLCDSLESGNTLAPVTAKELQFTFENDKKHLTQ</sequence>
<reference evidence="2" key="1">
    <citation type="submission" date="2021-10" db="EMBL/GenBank/DDBJ databases">
        <title>Melipona bicolor Genome sequencing and assembly.</title>
        <authorList>
            <person name="Araujo N.S."/>
            <person name="Arias M.C."/>
        </authorList>
    </citation>
    <scope>NUCLEOTIDE SEQUENCE</scope>
    <source>
        <strain evidence="2">USP_2M_L1-L4_2017</strain>
        <tissue evidence="2">Whole body</tissue>
    </source>
</reference>
<comment type="caution">
    <text evidence="2">The sequence shown here is derived from an EMBL/GenBank/DDBJ whole genome shotgun (WGS) entry which is preliminary data.</text>
</comment>
<dbReference type="Proteomes" id="UP001177670">
    <property type="component" value="Unassembled WGS sequence"/>
</dbReference>
<evidence type="ECO:0000256" key="1">
    <source>
        <dbReference type="SAM" id="MobiDB-lite"/>
    </source>
</evidence>